<proteinExistence type="predicted"/>
<keyword evidence="4" id="KW-1185">Reference proteome</keyword>
<keyword evidence="1" id="KW-0472">Membrane</keyword>
<dbReference type="Proteomes" id="UP000036520">
    <property type="component" value="Chromosome"/>
</dbReference>
<organism evidence="3 4">
    <name type="scientific">Cyclobacterium amurskyense</name>
    <dbReference type="NCBI Taxonomy" id="320787"/>
    <lineage>
        <taxon>Bacteria</taxon>
        <taxon>Pseudomonadati</taxon>
        <taxon>Bacteroidota</taxon>
        <taxon>Cytophagia</taxon>
        <taxon>Cytophagales</taxon>
        <taxon>Cyclobacteriaceae</taxon>
        <taxon>Cyclobacterium</taxon>
    </lineage>
</organism>
<dbReference type="AlphaFoldDB" id="A0A0H4P9L2"/>
<evidence type="ECO:0000259" key="2">
    <source>
        <dbReference type="Pfam" id="PF07786"/>
    </source>
</evidence>
<feature type="transmembrane region" description="Helical" evidence="1">
    <location>
        <begin position="312"/>
        <end position="332"/>
    </location>
</feature>
<dbReference type="Pfam" id="PF07786">
    <property type="entry name" value="HGSNAT_cat"/>
    <property type="match status" value="1"/>
</dbReference>
<gene>
    <name evidence="3" type="ORF">CA2015_0348</name>
</gene>
<feature type="transmembrane region" description="Helical" evidence="1">
    <location>
        <begin position="152"/>
        <end position="172"/>
    </location>
</feature>
<feature type="transmembrane region" description="Helical" evidence="1">
    <location>
        <begin position="210"/>
        <end position="229"/>
    </location>
</feature>
<evidence type="ECO:0000313" key="3">
    <source>
        <dbReference type="EMBL" id="AKP49825.1"/>
    </source>
</evidence>
<dbReference type="PANTHER" id="PTHR31061">
    <property type="entry name" value="LD22376P"/>
    <property type="match status" value="1"/>
</dbReference>
<accession>A0A0H4P9L2</accession>
<protein>
    <submittedName>
        <fullName evidence="3">N-acetylglucosamine related transporter, NagX</fullName>
    </submittedName>
</protein>
<feature type="transmembrane region" description="Helical" evidence="1">
    <location>
        <begin position="89"/>
        <end position="109"/>
    </location>
</feature>
<reference evidence="3 4" key="1">
    <citation type="submission" date="2015-07" db="EMBL/GenBank/DDBJ databases">
        <authorList>
            <person name="Kim K.M."/>
        </authorList>
    </citation>
    <scope>NUCLEOTIDE SEQUENCE [LARGE SCALE GENOMIC DNA]</scope>
    <source>
        <strain evidence="3 4">KCTC 12363</strain>
    </source>
</reference>
<name>A0A0H4P9L2_9BACT</name>
<evidence type="ECO:0000313" key="4">
    <source>
        <dbReference type="Proteomes" id="UP000036520"/>
    </source>
</evidence>
<keyword evidence="1" id="KW-0812">Transmembrane</keyword>
<dbReference type="RefSeq" id="WP_048640323.1">
    <property type="nucleotide sequence ID" value="NZ_CP012040.1"/>
</dbReference>
<dbReference type="PANTHER" id="PTHR31061:SF24">
    <property type="entry name" value="LD22376P"/>
    <property type="match status" value="1"/>
</dbReference>
<sequence length="381" mass="42769">MTITLDYPTPSTRYQSLDVLRGLTLALMVIVNTPGDGSTSFGPLTHASWHGLTLTDLVFPSFLFVVGNAMSFSLGKFKQKGGKDYFGKVFKRTALIFIIGLLLTAFPFFRINDSGMVPYDFTSIRILGVLQRIALCYGLAATMIYFLSARKILITSGVVLGLYWLVMLFLGVPGMDPFSLVGNASGRLDLWLFSPDNLYTMDGVAFDPEGLLSTFPAMVNVLLGYWVGLQIQKRGGNIETVLWLAMFAVLLLVAGYLWDYGFPINKKIWTSSFVLVTVGYSTLTLAVLMFVLEVRSIKGWAYFFEVFGKNPLALYILSGVLVRILGMIKIEGQSIRNLAYKTLFEPVFPEGWASFLFSITFMLLIWLIGWWMDKNRWYVKV</sequence>
<feature type="domain" description="Heparan-alpha-glucosaminide N-acetyltransferase catalytic" evidence="2">
    <location>
        <begin position="13"/>
        <end position="169"/>
    </location>
</feature>
<dbReference type="PATRIC" id="fig|320787.5.peg.393"/>
<dbReference type="KEGG" id="camu:CA2015_0348"/>
<feature type="transmembrane region" description="Helical" evidence="1">
    <location>
        <begin position="241"/>
        <end position="258"/>
    </location>
</feature>
<feature type="transmembrane region" description="Helical" evidence="1">
    <location>
        <begin position="352"/>
        <end position="372"/>
    </location>
</feature>
<dbReference type="EMBL" id="CP012040">
    <property type="protein sequence ID" value="AKP49825.1"/>
    <property type="molecule type" value="Genomic_DNA"/>
</dbReference>
<feature type="transmembrane region" description="Helical" evidence="1">
    <location>
        <begin position="270"/>
        <end position="292"/>
    </location>
</feature>
<dbReference type="InterPro" id="IPR012429">
    <property type="entry name" value="HGSNAT_cat"/>
</dbReference>
<dbReference type="OrthoDB" id="9788724at2"/>
<dbReference type="STRING" id="320787.CA2015_0348"/>
<keyword evidence="1" id="KW-1133">Transmembrane helix</keyword>
<feature type="transmembrane region" description="Helical" evidence="1">
    <location>
        <begin position="129"/>
        <end position="147"/>
    </location>
</feature>
<feature type="transmembrane region" description="Helical" evidence="1">
    <location>
        <begin position="57"/>
        <end position="77"/>
    </location>
</feature>
<evidence type="ECO:0000256" key="1">
    <source>
        <dbReference type="SAM" id="Phobius"/>
    </source>
</evidence>